<evidence type="ECO:0000256" key="6">
    <source>
        <dbReference type="ARBA" id="ARBA00022801"/>
    </source>
</evidence>
<evidence type="ECO:0000256" key="9">
    <source>
        <dbReference type="ARBA" id="ARBA00048138"/>
    </source>
</evidence>
<organism evidence="11 12">
    <name type="scientific">Iodobacter arcticus</name>
    <dbReference type="NCBI Taxonomy" id="590593"/>
    <lineage>
        <taxon>Bacteria</taxon>
        <taxon>Pseudomonadati</taxon>
        <taxon>Pseudomonadota</taxon>
        <taxon>Betaproteobacteria</taxon>
        <taxon>Neisseriales</taxon>
        <taxon>Chitinibacteraceae</taxon>
        <taxon>Iodobacter</taxon>
    </lineage>
</organism>
<evidence type="ECO:0000256" key="3">
    <source>
        <dbReference type="ARBA" id="ARBA00012640"/>
    </source>
</evidence>
<dbReference type="NCBIfam" id="NF010109">
    <property type="entry name" value="PRK13582.1"/>
    <property type="match status" value="1"/>
</dbReference>
<evidence type="ECO:0000256" key="2">
    <source>
        <dbReference type="ARBA" id="ARBA00005135"/>
    </source>
</evidence>
<keyword evidence="12" id="KW-1185">Reference proteome</keyword>
<dbReference type="EC" id="3.1.3.3" evidence="3"/>
<dbReference type="PANTHER" id="PTHR43344">
    <property type="entry name" value="PHOSPHOSERINE PHOSPHATASE"/>
    <property type="match status" value="1"/>
</dbReference>
<comment type="cofactor">
    <cofactor evidence="1">
        <name>Mg(2+)</name>
        <dbReference type="ChEBI" id="CHEBI:18420"/>
    </cofactor>
</comment>
<comment type="pathway">
    <text evidence="2">Amino-acid biosynthesis; L-serine biosynthesis; L-serine from 3-phospho-D-glycerate: step 3/3.</text>
</comment>
<evidence type="ECO:0000256" key="10">
    <source>
        <dbReference type="ARBA" id="ARBA00048523"/>
    </source>
</evidence>
<evidence type="ECO:0000313" key="12">
    <source>
        <dbReference type="Proteomes" id="UP001596473"/>
    </source>
</evidence>
<comment type="caution">
    <text evidence="11">The sequence shown here is derived from an EMBL/GenBank/DDBJ whole genome shotgun (WGS) entry which is preliminary data.</text>
</comment>
<dbReference type="PANTHER" id="PTHR43344:SF2">
    <property type="entry name" value="PHOSPHOSERINE PHOSPHATASE"/>
    <property type="match status" value="1"/>
</dbReference>
<dbReference type="SUPFAM" id="SSF56784">
    <property type="entry name" value="HAD-like"/>
    <property type="match status" value="1"/>
</dbReference>
<keyword evidence="6 11" id="KW-0378">Hydrolase</keyword>
<dbReference type="EMBL" id="JBHTBQ010000019">
    <property type="protein sequence ID" value="MFC7420625.1"/>
    <property type="molecule type" value="Genomic_DNA"/>
</dbReference>
<name>A0ABW2QYK1_9NEIS</name>
<keyword evidence="5" id="KW-0479">Metal-binding</keyword>
<evidence type="ECO:0000256" key="7">
    <source>
        <dbReference type="ARBA" id="ARBA00022842"/>
    </source>
</evidence>
<comment type="catalytic activity">
    <reaction evidence="10">
        <text>O-phospho-D-serine + H2O = D-serine + phosphate</text>
        <dbReference type="Rhea" id="RHEA:24873"/>
        <dbReference type="ChEBI" id="CHEBI:15377"/>
        <dbReference type="ChEBI" id="CHEBI:35247"/>
        <dbReference type="ChEBI" id="CHEBI:43474"/>
        <dbReference type="ChEBI" id="CHEBI:58680"/>
        <dbReference type="EC" id="3.1.3.3"/>
    </reaction>
</comment>
<accession>A0ABW2QYK1</accession>
<gene>
    <name evidence="11" type="primary">thrH</name>
    <name evidence="11" type="ORF">ACFQNF_12155</name>
</gene>
<evidence type="ECO:0000256" key="8">
    <source>
        <dbReference type="ARBA" id="ARBA00023299"/>
    </source>
</evidence>
<proteinExistence type="predicted"/>
<evidence type="ECO:0000256" key="1">
    <source>
        <dbReference type="ARBA" id="ARBA00001946"/>
    </source>
</evidence>
<keyword evidence="4" id="KW-0028">Amino-acid biosynthesis</keyword>
<dbReference type="Pfam" id="PF00702">
    <property type="entry name" value="Hydrolase"/>
    <property type="match status" value="1"/>
</dbReference>
<keyword evidence="7" id="KW-0460">Magnesium</keyword>
<dbReference type="InterPro" id="IPR050582">
    <property type="entry name" value="HAD-like_SerB"/>
</dbReference>
<dbReference type="RefSeq" id="WP_380188218.1">
    <property type="nucleotide sequence ID" value="NZ_JBHTBQ010000019.1"/>
</dbReference>
<dbReference type="Gene3D" id="3.90.1470.10">
    <property type="entry name" value="thrh gene product, domain 2"/>
    <property type="match status" value="1"/>
</dbReference>
<dbReference type="InterPro" id="IPR036412">
    <property type="entry name" value="HAD-like_sf"/>
</dbReference>
<evidence type="ECO:0000256" key="5">
    <source>
        <dbReference type="ARBA" id="ARBA00022723"/>
    </source>
</evidence>
<reference evidence="12" key="1">
    <citation type="journal article" date="2019" name="Int. J. Syst. Evol. Microbiol.">
        <title>The Global Catalogue of Microorganisms (GCM) 10K type strain sequencing project: providing services to taxonomists for standard genome sequencing and annotation.</title>
        <authorList>
            <consortium name="The Broad Institute Genomics Platform"/>
            <consortium name="The Broad Institute Genome Sequencing Center for Infectious Disease"/>
            <person name="Wu L."/>
            <person name="Ma J."/>
        </authorList>
    </citation>
    <scope>NUCLEOTIDE SEQUENCE [LARGE SCALE GENOMIC DNA]</scope>
    <source>
        <strain evidence="12">CCUG 62945</strain>
    </source>
</reference>
<evidence type="ECO:0000313" key="11">
    <source>
        <dbReference type="EMBL" id="MFC7420625.1"/>
    </source>
</evidence>
<evidence type="ECO:0000256" key="4">
    <source>
        <dbReference type="ARBA" id="ARBA00022605"/>
    </source>
</evidence>
<dbReference type="InterPro" id="IPR023214">
    <property type="entry name" value="HAD_sf"/>
</dbReference>
<comment type="catalytic activity">
    <reaction evidence="9">
        <text>O-phospho-L-serine + H2O = L-serine + phosphate</text>
        <dbReference type="Rhea" id="RHEA:21208"/>
        <dbReference type="ChEBI" id="CHEBI:15377"/>
        <dbReference type="ChEBI" id="CHEBI:33384"/>
        <dbReference type="ChEBI" id="CHEBI:43474"/>
        <dbReference type="ChEBI" id="CHEBI:57524"/>
        <dbReference type="EC" id="3.1.3.3"/>
    </reaction>
</comment>
<dbReference type="GO" id="GO:0016787">
    <property type="term" value="F:hydrolase activity"/>
    <property type="evidence" value="ECO:0007669"/>
    <property type="project" value="UniProtKB-KW"/>
</dbReference>
<sequence>MKIACIDMEGVLIPEMWPHIADFTGIQSLAITTREEPDYVQLVAKRISILNENRLGIADIEYMISKLAPLPGAIEFLKQLQKHYRIVLVSDAFQEMLLPLWHTLGQPELRCHRLICKANGQIRQARFSRAQGKHEVIEEFAAMGARTLAVGDAFNDLSMLRKATQGYLFRPSAETQQAAPDLRIALSYQDILDGIMLEHGSALSVN</sequence>
<dbReference type="Proteomes" id="UP001596473">
    <property type="component" value="Unassembled WGS sequence"/>
</dbReference>
<dbReference type="Gene3D" id="3.40.50.1000">
    <property type="entry name" value="HAD superfamily/HAD-like"/>
    <property type="match status" value="1"/>
</dbReference>
<protein>
    <recommendedName>
        <fullName evidence="3">phosphoserine phosphatase</fullName>
        <ecNumber evidence="3">3.1.3.3</ecNumber>
    </recommendedName>
</protein>
<keyword evidence="8" id="KW-0718">Serine biosynthesis</keyword>